<comment type="caution">
    <text evidence="8">The sequence shown here is derived from an EMBL/GenBank/DDBJ whole genome shotgun (WGS) entry which is preliminary data.</text>
</comment>
<feature type="binding site" evidence="6">
    <location>
        <begin position="203"/>
        <end position="207"/>
    </location>
    <ligand>
        <name>substrate</name>
    </ligand>
</feature>
<dbReference type="GO" id="GO:0005506">
    <property type="term" value="F:iron ion binding"/>
    <property type="evidence" value="ECO:0007669"/>
    <property type="project" value="UniProtKB-UniRule"/>
</dbReference>
<dbReference type="PROSITE" id="PS01016">
    <property type="entry name" value="GLYCOPROTEASE"/>
    <property type="match status" value="1"/>
</dbReference>
<keyword evidence="3 6" id="KW-0479">Metal-binding</keyword>
<sequence>MKILAIETSCDDTGVAVIEIKGQKQPYFNILSNVVSSQVEIHKKWGGVFPSLAKREHQKNLAPTLKEALKKAGLLFSSSSILSSDGHRRGGGMGATSPTKLKILNEILAREKNLYDDIIKFLEKYDKPKVDLIAVTVGPGLEPCLWQGVNFAKALSFYWGLPIIPVNHIEAHILANWLCAYQIGTRLAPIRRAHKLFPAVALVVSGGHTQIILMKNFGKYEILGETRDDAAGECFDKTAKILGIGYPGGPAIAEIALQWKSQAPITNNQTNPNFQTLISKFGVKLPRPMLNTKDYDFSFSGLKTAVLCNFKSQPDYVKKDKNYLIEMSREIQQAIIDVLIKKTIKAAKDYNIKTIILGGGVSANEELRKQFLQKIQKENLNHELYATNYPPYQSSPHSSKASLRRKGREGNELNLLAPLKNLCADNGAMIGVAGYFSWLKKKIKPWQKIKADANLRIG</sequence>
<evidence type="ECO:0000313" key="9">
    <source>
        <dbReference type="Proteomes" id="UP000177360"/>
    </source>
</evidence>
<evidence type="ECO:0000259" key="7">
    <source>
        <dbReference type="Pfam" id="PF00814"/>
    </source>
</evidence>
<dbReference type="NCBIfam" id="TIGR00329">
    <property type="entry name" value="gcp_kae1"/>
    <property type="match status" value="1"/>
</dbReference>
<feature type="binding site" evidence="6">
    <location>
        <position position="364"/>
    </location>
    <ligand>
        <name>substrate</name>
    </ligand>
</feature>
<name>A0A1G2E3D0_9BACT</name>
<dbReference type="InterPro" id="IPR017860">
    <property type="entry name" value="Peptidase_M22_CS"/>
</dbReference>
<comment type="similarity">
    <text evidence="6">Belongs to the KAE1 / TsaD family.</text>
</comment>
<organism evidence="8 9">
    <name type="scientific">Candidatus Nealsonbacteria bacterium RIFCSPHIGHO2_01_FULL_38_55</name>
    <dbReference type="NCBI Taxonomy" id="1801664"/>
    <lineage>
        <taxon>Bacteria</taxon>
        <taxon>Candidatus Nealsoniibacteriota</taxon>
    </lineage>
</organism>
<dbReference type="PANTHER" id="PTHR11735:SF6">
    <property type="entry name" value="TRNA N6-ADENOSINE THREONYLCARBAMOYLTRANSFERASE, MITOCHONDRIAL"/>
    <property type="match status" value="1"/>
</dbReference>
<comment type="cofactor">
    <cofactor evidence="6">
        <name>Fe(2+)</name>
        <dbReference type="ChEBI" id="CHEBI:29033"/>
    </cofactor>
    <text evidence="6">Binds 1 Fe(2+) ion per subunit.</text>
</comment>
<comment type="function">
    <text evidence="6">Required for the formation of a threonylcarbamoyl group on adenosine at position 37 (t(6)A37) in tRNAs that read codons beginning with adenine. Is involved in the transfer of the threonylcarbamoyl moiety of threonylcarbamoyl-AMP (TC-AMP) to the N6 group of A37, together with TsaE and TsaB. TsaD likely plays a direct catalytic role in this reaction.</text>
</comment>
<feature type="binding site" evidence="6">
    <location>
        <position position="236"/>
    </location>
    <ligand>
        <name>substrate</name>
    </ligand>
</feature>
<feature type="domain" description="Gcp-like" evidence="7">
    <location>
        <begin position="29"/>
        <end position="76"/>
    </location>
</feature>
<feature type="domain" description="Gcp-like" evidence="7">
    <location>
        <begin position="127"/>
        <end position="379"/>
    </location>
</feature>
<dbReference type="AlphaFoldDB" id="A0A1G2E3D0"/>
<comment type="catalytic activity">
    <reaction evidence="5 6">
        <text>L-threonylcarbamoyladenylate + adenosine(37) in tRNA = N(6)-L-threonylcarbamoyladenosine(37) in tRNA + AMP + H(+)</text>
        <dbReference type="Rhea" id="RHEA:37059"/>
        <dbReference type="Rhea" id="RHEA-COMP:10162"/>
        <dbReference type="Rhea" id="RHEA-COMP:10163"/>
        <dbReference type="ChEBI" id="CHEBI:15378"/>
        <dbReference type="ChEBI" id="CHEBI:73682"/>
        <dbReference type="ChEBI" id="CHEBI:74411"/>
        <dbReference type="ChEBI" id="CHEBI:74418"/>
        <dbReference type="ChEBI" id="CHEBI:456215"/>
        <dbReference type="EC" id="2.3.1.234"/>
    </reaction>
</comment>
<evidence type="ECO:0000256" key="5">
    <source>
        <dbReference type="ARBA" id="ARBA00048117"/>
    </source>
</evidence>
<dbReference type="GO" id="GO:0061711">
    <property type="term" value="F:tRNA N(6)-L-threonylcarbamoyladenine synthase activity"/>
    <property type="evidence" value="ECO:0007669"/>
    <property type="project" value="UniProtKB-EC"/>
</dbReference>
<gene>
    <name evidence="6" type="primary">tsaD</name>
    <name evidence="8" type="ORF">A2626_00895</name>
</gene>
<protein>
    <recommendedName>
        <fullName evidence="6">tRNA N6-adenosine threonylcarbamoyltransferase</fullName>
        <ecNumber evidence="6">2.3.1.234</ecNumber>
    </recommendedName>
    <alternativeName>
        <fullName evidence="6">N6-L-threonylcarbamoyladenine synthase</fullName>
        <shortName evidence="6">t(6)A synthase</shortName>
    </alternativeName>
    <alternativeName>
        <fullName evidence="6">t(6)A37 threonylcarbamoyladenosine biosynthesis protein TsaD</fullName>
    </alternativeName>
    <alternativeName>
        <fullName evidence="6">tRNA threonylcarbamoyladenosine biosynthesis protein TsaD</fullName>
    </alternativeName>
</protein>
<feature type="binding site" evidence="6">
    <location>
        <position position="249"/>
    </location>
    <ligand>
        <name>substrate</name>
    </ligand>
</feature>
<dbReference type="InterPro" id="IPR043129">
    <property type="entry name" value="ATPase_NBD"/>
</dbReference>
<dbReference type="GO" id="GO:0005737">
    <property type="term" value="C:cytoplasm"/>
    <property type="evidence" value="ECO:0007669"/>
    <property type="project" value="UniProtKB-SubCell"/>
</dbReference>
<dbReference type="Proteomes" id="UP000177360">
    <property type="component" value="Unassembled WGS sequence"/>
</dbReference>
<dbReference type="InterPro" id="IPR022450">
    <property type="entry name" value="TsaD"/>
</dbReference>
<dbReference type="Pfam" id="PF00814">
    <property type="entry name" value="TsaD"/>
    <property type="match status" value="2"/>
</dbReference>
<accession>A0A1G2E3D0</accession>
<comment type="caution">
    <text evidence="6">Lacks conserved residue(s) required for the propagation of feature annotation.</text>
</comment>
<keyword evidence="1 6" id="KW-0808">Transferase</keyword>
<keyword evidence="4 6" id="KW-0012">Acyltransferase</keyword>
<dbReference type="PANTHER" id="PTHR11735">
    <property type="entry name" value="TRNA N6-ADENOSINE THREONYLCARBAMOYLTRANSFERASE"/>
    <property type="match status" value="1"/>
</dbReference>
<feature type="binding site" evidence="6">
    <location>
        <position position="425"/>
    </location>
    <ligand>
        <name>Fe cation</name>
        <dbReference type="ChEBI" id="CHEBI:24875"/>
    </ligand>
</feature>
<dbReference type="EMBL" id="MHLZ01000002">
    <property type="protein sequence ID" value="OGZ20356.1"/>
    <property type="molecule type" value="Genomic_DNA"/>
</dbReference>
<keyword evidence="6" id="KW-0963">Cytoplasm</keyword>
<evidence type="ECO:0000256" key="4">
    <source>
        <dbReference type="ARBA" id="ARBA00023315"/>
    </source>
</evidence>
<proteinExistence type="inferred from homology"/>
<keyword evidence="2 6" id="KW-0819">tRNA processing</keyword>
<reference evidence="8 9" key="1">
    <citation type="journal article" date="2016" name="Nat. Commun.">
        <title>Thousands of microbial genomes shed light on interconnected biogeochemical processes in an aquifer system.</title>
        <authorList>
            <person name="Anantharaman K."/>
            <person name="Brown C.T."/>
            <person name="Hug L.A."/>
            <person name="Sharon I."/>
            <person name="Castelle C.J."/>
            <person name="Probst A.J."/>
            <person name="Thomas B.C."/>
            <person name="Singh A."/>
            <person name="Wilkins M.J."/>
            <person name="Karaoz U."/>
            <person name="Brodie E.L."/>
            <person name="Williams K.H."/>
            <person name="Hubbard S.S."/>
            <person name="Banfield J.F."/>
        </authorList>
    </citation>
    <scope>NUCLEOTIDE SEQUENCE [LARGE SCALE GENOMIC DNA]</scope>
</reference>
<dbReference type="InterPro" id="IPR017861">
    <property type="entry name" value="KAE1/TsaD"/>
</dbReference>
<comment type="subcellular location">
    <subcellularLocation>
        <location evidence="6">Cytoplasm</location>
    </subcellularLocation>
</comment>
<evidence type="ECO:0000256" key="1">
    <source>
        <dbReference type="ARBA" id="ARBA00022679"/>
    </source>
</evidence>
<dbReference type="HAMAP" id="MF_01445">
    <property type="entry name" value="TsaD"/>
    <property type="match status" value="1"/>
</dbReference>
<evidence type="ECO:0000313" key="8">
    <source>
        <dbReference type="EMBL" id="OGZ20356.1"/>
    </source>
</evidence>
<dbReference type="SUPFAM" id="SSF53067">
    <property type="entry name" value="Actin-like ATPase domain"/>
    <property type="match status" value="3"/>
</dbReference>
<evidence type="ECO:0000256" key="3">
    <source>
        <dbReference type="ARBA" id="ARBA00022723"/>
    </source>
</evidence>
<evidence type="ECO:0000256" key="2">
    <source>
        <dbReference type="ARBA" id="ARBA00022694"/>
    </source>
</evidence>
<dbReference type="EC" id="2.3.1.234" evidence="6"/>
<feature type="binding site" evidence="6">
    <location>
        <position position="172"/>
    </location>
    <ligand>
        <name>Fe cation</name>
        <dbReference type="ChEBI" id="CHEBI:24875"/>
    </ligand>
</feature>
<dbReference type="InterPro" id="IPR000905">
    <property type="entry name" value="Gcp-like_dom"/>
</dbReference>
<dbReference type="GO" id="GO:0002949">
    <property type="term" value="P:tRNA threonylcarbamoyladenosine modification"/>
    <property type="evidence" value="ECO:0007669"/>
    <property type="project" value="UniProtKB-UniRule"/>
</dbReference>
<feature type="binding site" evidence="6">
    <location>
        <position position="168"/>
    </location>
    <ligand>
        <name>Fe cation</name>
        <dbReference type="ChEBI" id="CHEBI:24875"/>
    </ligand>
</feature>
<evidence type="ECO:0000256" key="6">
    <source>
        <dbReference type="HAMAP-Rule" id="MF_01445"/>
    </source>
</evidence>
<dbReference type="Gene3D" id="3.30.420.40">
    <property type="match status" value="2"/>
</dbReference>
<keyword evidence="6" id="KW-0408">Iron</keyword>